<dbReference type="OrthoDB" id="7063798at2"/>
<dbReference type="Proteomes" id="UP000077164">
    <property type="component" value="Unassembled WGS sequence"/>
</dbReference>
<organism evidence="1 2">
    <name type="scientific">Flavobacterium fryxellicola</name>
    <dbReference type="NCBI Taxonomy" id="249352"/>
    <lineage>
        <taxon>Bacteria</taxon>
        <taxon>Pseudomonadati</taxon>
        <taxon>Bacteroidota</taxon>
        <taxon>Flavobacteriia</taxon>
        <taxon>Flavobacteriales</taxon>
        <taxon>Flavobacteriaceae</taxon>
        <taxon>Flavobacterium</taxon>
    </lineage>
</organism>
<dbReference type="EMBL" id="LVJE01000038">
    <property type="protein sequence ID" value="OAB25943.1"/>
    <property type="molecule type" value="Genomic_DNA"/>
</dbReference>
<name>A0A167UZB1_9FLAO</name>
<reference evidence="1 2" key="1">
    <citation type="submission" date="2016-03" db="EMBL/GenBank/DDBJ databases">
        <title>Draft genome sequence of Flavobacterium fryxellicola DSM 16209.</title>
        <authorList>
            <person name="Shin S.-K."/>
            <person name="Yi H."/>
        </authorList>
    </citation>
    <scope>NUCLEOTIDE SEQUENCE [LARGE SCALE GENOMIC DNA]</scope>
    <source>
        <strain evidence="1 2">DSM 16209</strain>
    </source>
</reference>
<proteinExistence type="predicted"/>
<dbReference type="RefSeq" id="WP_066082257.1">
    <property type="nucleotide sequence ID" value="NZ_FRDK01000005.1"/>
</dbReference>
<evidence type="ECO:0000313" key="1">
    <source>
        <dbReference type="EMBL" id="OAB25943.1"/>
    </source>
</evidence>
<keyword evidence="2" id="KW-1185">Reference proteome</keyword>
<protein>
    <submittedName>
        <fullName evidence="1">Uncharacterized protein</fullName>
    </submittedName>
</protein>
<dbReference type="AlphaFoldDB" id="A0A167UZB1"/>
<accession>A0A167UZB1</accession>
<comment type="caution">
    <text evidence="1">The sequence shown here is derived from an EMBL/GenBank/DDBJ whole genome shotgun (WGS) entry which is preliminary data.</text>
</comment>
<gene>
    <name evidence="1" type="ORF">FBFR_13565</name>
</gene>
<sequence>MAKARCFDIALIKFKEIQNRFPHLIMTLDYDDEFVDLSMEIPKQSGIDFDICLNLQNEDELHIVTNYLWCQFFSAHSELLVEKFFESVVGLINGNYRILQYVRNDEVYKAFLQKPKDDNWETIYKGYQKIRMPWTTVKKNVIQNGKDSKLITIHKVNS</sequence>
<evidence type="ECO:0000313" key="2">
    <source>
        <dbReference type="Proteomes" id="UP000077164"/>
    </source>
</evidence>